<dbReference type="Pfam" id="PF02458">
    <property type="entry name" value="Transferase"/>
    <property type="match status" value="2"/>
</dbReference>
<evidence type="ECO:0000256" key="3">
    <source>
        <dbReference type="ARBA" id="ARBA00023315"/>
    </source>
</evidence>
<gene>
    <name evidence="4" type="ORF">E3N88_16138</name>
</gene>
<dbReference type="OrthoDB" id="671439at2759"/>
<keyword evidence="3" id="KW-0012">Acyltransferase</keyword>
<keyword evidence="5" id="KW-1185">Reference proteome</keyword>
<protein>
    <submittedName>
        <fullName evidence="4">Uncharacterized protein</fullName>
    </submittedName>
</protein>
<accession>A0A5N6NYV4</accession>
<evidence type="ECO:0000313" key="5">
    <source>
        <dbReference type="Proteomes" id="UP000326396"/>
    </source>
</evidence>
<proteinExistence type="inferred from homology"/>
<reference evidence="4 5" key="1">
    <citation type="submission" date="2019-05" db="EMBL/GenBank/DDBJ databases">
        <title>Mikania micrantha, genome provides insights into the molecular mechanism of rapid growth.</title>
        <authorList>
            <person name="Liu B."/>
        </authorList>
    </citation>
    <scope>NUCLEOTIDE SEQUENCE [LARGE SCALE GENOMIC DNA]</scope>
    <source>
        <strain evidence="4">NLD-2019</strain>
        <tissue evidence="4">Leaf</tissue>
    </source>
</reference>
<organism evidence="4 5">
    <name type="scientific">Mikania micrantha</name>
    <name type="common">bitter vine</name>
    <dbReference type="NCBI Taxonomy" id="192012"/>
    <lineage>
        <taxon>Eukaryota</taxon>
        <taxon>Viridiplantae</taxon>
        <taxon>Streptophyta</taxon>
        <taxon>Embryophyta</taxon>
        <taxon>Tracheophyta</taxon>
        <taxon>Spermatophyta</taxon>
        <taxon>Magnoliopsida</taxon>
        <taxon>eudicotyledons</taxon>
        <taxon>Gunneridae</taxon>
        <taxon>Pentapetalae</taxon>
        <taxon>asterids</taxon>
        <taxon>campanulids</taxon>
        <taxon>Asterales</taxon>
        <taxon>Asteraceae</taxon>
        <taxon>Asteroideae</taxon>
        <taxon>Heliantheae alliance</taxon>
        <taxon>Eupatorieae</taxon>
        <taxon>Mikania</taxon>
    </lineage>
</organism>
<name>A0A5N6NYV4_9ASTR</name>
<comment type="similarity">
    <text evidence="1">Belongs to the plant acyltransferase family.</text>
</comment>
<comment type="caution">
    <text evidence="4">The sequence shown here is derived from an EMBL/GenBank/DDBJ whole genome shotgun (WGS) entry which is preliminary data.</text>
</comment>
<sequence length="461" mass="51493">MTIKVEITATHIVKPSSPTPDHLKRHNLSLLDQLSPLVYPPIIFFYDPKPDSNLRPQLMSSLSRVLSSFYPYAGRVNEDVFVECNDAGIPYSEAIVDCSLSDILKSYDLNLMSRFVPLTEESIEFDHTIPLLVQVNMFKCGGIAIGACSSHKIGDASNFFTFIREWANVSQNDNPILVPEFSISSRFPRLDFLNFDTGIKIQLNKKLVRKRFVLSASNISSLKAQATPCTRVQAVTALIWKCTMNAIKKSAKPNITSSIAMTLVNMRGSKKIGEMLQRNGVEVFTFSSWCGFPLYEIDFGWGKPRWISVTNTPFKNGIMMMDTKEGNGIEVWVNLEEDVMAIFEQDHDLLAYYGADYPDVFIGVFGSVTLLYSSRGCLGCCTKTPFVTTDNKLTENLGKGQLTRKRSIFEDFCSSSTYEMDYSLPQSQISASSTSNAAVDAQCWSSALEPDKATMDWNYGA</sequence>
<evidence type="ECO:0000256" key="2">
    <source>
        <dbReference type="ARBA" id="ARBA00022679"/>
    </source>
</evidence>
<dbReference type="GO" id="GO:0016746">
    <property type="term" value="F:acyltransferase activity"/>
    <property type="evidence" value="ECO:0007669"/>
    <property type="project" value="UniProtKB-KW"/>
</dbReference>
<dbReference type="Gene3D" id="3.30.559.10">
    <property type="entry name" value="Chloramphenicol acetyltransferase-like domain"/>
    <property type="match status" value="3"/>
</dbReference>
<dbReference type="Proteomes" id="UP000326396">
    <property type="component" value="Linkage Group LG16"/>
</dbReference>
<evidence type="ECO:0000313" key="4">
    <source>
        <dbReference type="EMBL" id="KAD5508435.1"/>
    </source>
</evidence>
<dbReference type="PANTHER" id="PTHR31623:SF122">
    <property type="entry name" value="HXXXD-TYPE ACYL-TRANSFERASE FAMILY PROTEIN"/>
    <property type="match status" value="1"/>
</dbReference>
<dbReference type="PANTHER" id="PTHR31623">
    <property type="entry name" value="F21J9.9"/>
    <property type="match status" value="1"/>
</dbReference>
<dbReference type="InterPro" id="IPR023213">
    <property type="entry name" value="CAT-like_dom_sf"/>
</dbReference>
<evidence type="ECO:0000256" key="1">
    <source>
        <dbReference type="ARBA" id="ARBA00009861"/>
    </source>
</evidence>
<keyword evidence="2" id="KW-0808">Transferase</keyword>
<dbReference type="AlphaFoldDB" id="A0A5N6NYV4"/>
<dbReference type="EMBL" id="SZYD01000008">
    <property type="protein sequence ID" value="KAD5508435.1"/>
    <property type="molecule type" value="Genomic_DNA"/>
</dbReference>